<evidence type="ECO:0000256" key="6">
    <source>
        <dbReference type="ARBA" id="ARBA00022741"/>
    </source>
</evidence>
<evidence type="ECO:0000256" key="7">
    <source>
        <dbReference type="ARBA" id="ARBA00022771"/>
    </source>
</evidence>
<dbReference type="SMART" id="SM00228">
    <property type="entry name" value="PDZ"/>
    <property type="match status" value="1"/>
</dbReference>
<evidence type="ECO:0000256" key="5">
    <source>
        <dbReference type="ARBA" id="ARBA00022723"/>
    </source>
</evidence>
<gene>
    <name evidence="21" type="ORF">MEDL_18421</name>
</gene>
<evidence type="ECO:0000256" key="1">
    <source>
        <dbReference type="ARBA" id="ARBA00005190"/>
    </source>
</evidence>
<feature type="compositionally biased region" description="Basic and acidic residues" evidence="17">
    <location>
        <begin position="167"/>
        <end position="193"/>
    </location>
</feature>
<keyword evidence="8 16" id="KW-0418">Kinase</keyword>
<dbReference type="SUPFAM" id="SSF50156">
    <property type="entry name" value="PDZ domain-like"/>
    <property type="match status" value="1"/>
</dbReference>
<proteinExistence type="inferred from homology"/>
<evidence type="ECO:0000256" key="13">
    <source>
        <dbReference type="ARBA" id="ARBA00052101"/>
    </source>
</evidence>
<dbReference type="PANTHER" id="PTHR10196">
    <property type="entry name" value="SUGAR KINASE"/>
    <property type="match status" value="1"/>
</dbReference>
<dbReference type="InterPro" id="IPR054386">
    <property type="entry name" value="RIM_Znf"/>
</dbReference>
<feature type="compositionally biased region" description="Basic and acidic residues" evidence="17">
    <location>
        <begin position="215"/>
        <end position="283"/>
    </location>
</feature>
<dbReference type="Pfam" id="PF02782">
    <property type="entry name" value="FGGY_C"/>
    <property type="match status" value="1"/>
</dbReference>
<dbReference type="NCBIfam" id="TIGR01311">
    <property type="entry name" value="glycerol_kin"/>
    <property type="match status" value="1"/>
</dbReference>
<comment type="caution">
    <text evidence="21">The sequence shown here is derived from an EMBL/GenBank/DDBJ whole genome shotgun (WGS) entry which is preliminary data.</text>
</comment>
<dbReference type="PANTHER" id="PTHR10196:SF69">
    <property type="entry name" value="GLYCEROL KINASE"/>
    <property type="match status" value="1"/>
</dbReference>
<organism evidence="21 22">
    <name type="scientific">Mytilus edulis</name>
    <name type="common">Blue mussel</name>
    <dbReference type="NCBI Taxonomy" id="6550"/>
    <lineage>
        <taxon>Eukaryota</taxon>
        <taxon>Metazoa</taxon>
        <taxon>Spiralia</taxon>
        <taxon>Lophotrochozoa</taxon>
        <taxon>Mollusca</taxon>
        <taxon>Bivalvia</taxon>
        <taxon>Autobranchia</taxon>
        <taxon>Pteriomorphia</taxon>
        <taxon>Mytilida</taxon>
        <taxon>Mytiloidea</taxon>
        <taxon>Mytilidae</taxon>
        <taxon>Mytilinae</taxon>
        <taxon>Mytilus</taxon>
    </lineage>
</organism>
<dbReference type="CDD" id="cd06714">
    <property type="entry name" value="PDZ_RIM-like"/>
    <property type="match status" value="1"/>
</dbReference>
<dbReference type="EC" id="2.7.1.30" evidence="3"/>
<dbReference type="GO" id="GO:0045202">
    <property type="term" value="C:synapse"/>
    <property type="evidence" value="ECO:0007669"/>
    <property type="project" value="UniProtKB-ARBA"/>
</dbReference>
<dbReference type="GO" id="GO:0006886">
    <property type="term" value="P:intracellular protein transport"/>
    <property type="evidence" value="ECO:0007669"/>
    <property type="project" value="InterPro"/>
</dbReference>
<evidence type="ECO:0000259" key="20">
    <source>
        <dbReference type="PROSITE" id="PS50916"/>
    </source>
</evidence>
<evidence type="ECO:0000256" key="9">
    <source>
        <dbReference type="ARBA" id="ARBA00022798"/>
    </source>
</evidence>
<dbReference type="InterPro" id="IPR036034">
    <property type="entry name" value="PDZ_sf"/>
</dbReference>
<dbReference type="GO" id="GO:0005524">
    <property type="term" value="F:ATP binding"/>
    <property type="evidence" value="ECO:0007669"/>
    <property type="project" value="UniProtKB-KW"/>
</dbReference>
<dbReference type="InterPro" id="IPR017455">
    <property type="entry name" value="Znf_FYVE-rel"/>
</dbReference>
<dbReference type="Pfam" id="PF22601">
    <property type="entry name" value="RIM2a_ZnF"/>
    <property type="match status" value="1"/>
</dbReference>
<evidence type="ECO:0000313" key="22">
    <source>
        <dbReference type="Proteomes" id="UP000683360"/>
    </source>
</evidence>
<keyword evidence="4 16" id="KW-0808">Transferase</keyword>
<keyword evidence="6" id="KW-0547">Nucleotide-binding</keyword>
<dbReference type="InterPro" id="IPR043129">
    <property type="entry name" value="ATPase_NBD"/>
</dbReference>
<feature type="region of interest" description="Disordered" evidence="17">
    <location>
        <begin position="147"/>
        <end position="560"/>
    </location>
</feature>
<comment type="similarity">
    <text evidence="2 16">Belongs to the FGGY kinase family.</text>
</comment>
<dbReference type="InterPro" id="IPR018485">
    <property type="entry name" value="FGGY_C"/>
</dbReference>
<comment type="pathway">
    <text evidence="1">Polyol metabolism; glycerol degradation via glycerol kinase pathway; sn-glycerol 3-phosphate from glycerol: step 1/1.</text>
</comment>
<feature type="compositionally biased region" description="Polar residues" evidence="17">
    <location>
        <begin position="456"/>
        <end position="468"/>
    </location>
</feature>
<keyword evidence="22" id="KW-1185">Reference proteome</keyword>
<reference evidence="21" key="1">
    <citation type="submission" date="2021-03" db="EMBL/GenBank/DDBJ databases">
        <authorList>
            <person name="Bekaert M."/>
        </authorList>
    </citation>
    <scope>NUCLEOTIDE SEQUENCE</scope>
</reference>
<dbReference type="PROSITE" id="PS50106">
    <property type="entry name" value="PDZ"/>
    <property type="match status" value="1"/>
</dbReference>
<comment type="catalytic activity">
    <reaction evidence="13">
        <text>glycerol + ATP = sn-glycerol 3-phosphate + ADP + H(+)</text>
        <dbReference type="Rhea" id="RHEA:21644"/>
        <dbReference type="ChEBI" id="CHEBI:15378"/>
        <dbReference type="ChEBI" id="CHEBI:17754"/>
        <dbReference type="ChEBI" id="CHEBI:30616"/>
        <dbReference type="ChEBI" id="CHEBI:57597"/>
        <dbReference type="ChEBI" id="CHEBI:456216"/>
        <dbReference type="EC" id="2.7.1.30"/>
    </reaction>
</comment>
<evidence type="ECO:0000259" key="19">
    <source>
        <dbReference type="PROSITE" id="PS50178"/>
    </source>
</evidence>
<feature type="compositionally biased region" description="Basic and acidic residues" evidence="17">
    <location>
        <begin position="408"/>
        <end position="432"/>
    </location>
</feature>
<dbReference type="GO" id="GO:0031267">
    <property type="term" value="F:small GTPase binding"/>
    <property type="evidence" value="ECO:0007669"/>
    <property type="project" value="InterPro"/>
</dbReference>
<dbReference type="PROSITE" id="PS50916">
    <property type="entry name" value="RABBD"/>
    <property type="match status" value="1"/>
</dbReference>
<evidence type="ECO:0000256" key="4">
    <source>
        <dbReference type="ARBA" id="ARBA00022679"/>
    </source>
</evidence>
<dbReference type="CDD" id="cd07792">
    <property type="entry name" value="ASKHA_NBD_FGGY_GK1-3-like"/>
    <property type="match status" value="1"/>
</dbReference>
<dbReference type="InterPro" id="IPR018483">
    <property type="entry name" value="Carb_kinase_FGGY_CS"/>
</dbReference>
<evidence type="ECO:0000256" key="16">
    <source>
        <dbReference type="RuleBase" id="RU003733"/>
    </source>
</evidence>
<feature type="compositionally biased region" description="Basic residues" evidence="17">
    <location>
        <begin position="519"/>
        <end position="531"/>
    </location>
</feature>
<dbReference type="Gene3D" id="3.30.40.10">
    <property type="entry name" value="Zinc/RING finger domain, C3HC4 (zinc finger)"/>
    <property type="match status" value="1"/>
</dbReference>
<dbReference type="GO" id="GO:0004370">
    <property type="term" value="F:glycerol kinase activity"/>
    <property type="evidence" value="ECO:0007669"/>
    <property type="project" value="UniProtKB-EC"/>
</dbReference>
<name>A0A8S3R876_MYTED</name>
<feature type="compositionally biased region" description="Basic and acidic residues" evidence="17">
    <location>
        <begin position="387"/>
        <end position="401"/>
    </location>
</feature>
<evidence type="ECO:0000256" key="2">
    <source>
        <dbReference type="ARBA" id="ARBA00009156"/>
    </source>
</evidence>
<dbReference type="InterPro" id="IPR010911">
    <property type="entry name" value="Rab_BD"/>
</dbReference>
<dbReference type="InterPro" id="IPR005999">
    <property type="entry name" value="Glycerol_kin"/>
</dbReference>
<evidence type="ECO:0000256" key="3">
    <source>
        <dbReference type="ARBA" id="ARBA00012099"/>
    </source>
</evidence>
<feature type="compositionally biased region" description="Polar residues" evidence="17">
    <location>
        <begin position="359"/>
        <end position="383"/>
    </location>
</feature>
<dbReference type="Pfam" id="PF00370">
    <property type="entry name" value="FGGY_N"/>
    <property type="match status" value="1"/>
</dbReference>
<dbReference type="SUPFAM" id="SSF53067">
    <property type="entry name" value="Actin-like ATPase domain"/>
    <property type="match status" value="2"/>
</dbReference>
<dbReference type="GO" id="GO:0005739">
    <property type="term" value="C:mitochondrion"/>
    <property type="evidence" value="ECO:0007669"/>
    <property type="project" value="TreeGrafter"/>
</dbReference>
<feature type="compositionally biased region" description="Polar residues" evidence="17">
    <location>
        <begin position="151"/>
        <end position="161"/>
    </location>
</feature>
<feature type="compositionally biased region" description="Basic and acidic residues" evidence="17">
    <location>
        <begin position="290"/>
        <end position="336"/>
    </location>
</feature>
<dbReference type="SUPFAM" id="SSF57903">
    <property type="entry name" value="FYVE/PHD zinc finger"/>
    <property type="match status" value="1"/>
</dbReference>
<evidence type="ECO:0000259" key="18">
    <source>
        <dbReference type="PROSITE" id="PS50106"/>
    </source>
</evidence>
<evidence type="ECO:0000256" key="17">
    <source>
        <dbReference type="SAM" id="MobiDB-lite"/>
    </source>
</evidence>
<dbReference type="AlphaFoldDB" id="A0A8S3R876"/>
<dbReference type="InterPro" id="IPR011011">
    <property type="entry name" value="Znf_FYVE_PHD"/>
</dbReference>
<protein>
    <recommendedName>
        <fullName evidence="14">Probable glycerol kinase</fullName>
        <ecNumber evidence="3">2.7.1.30</ecNumber>
    </recommendedName>
    <alternativeName>
        <fullName evidence="12">ATP:glycerol 3-phosphotransferase</fullName>
    </alternativeName>
</protein>
<keyword evidence="11" id="KW-0067">ATP-binding</keyword>
<dbReference type="Gene3D" id="3.30.420.40">
    <property type="match status" value="2"/>
</dbReference>
<dbReference type="Proteomes" id="UP000683360">
    <property type="component" value="Unassembled WGS sequence"/>
</dbReference>
<keyword evidence="7 15" id="KW-0863">Zinc-finger</keyword>
<feature type="domain" description="FYVE-type" evidence="19">
    <location>
        <begin position="72"/>
        <end position="127"/>
    </location>
</feature>
<dbReference type="OrthoDB" id="5422795at2759"/>
<evidence type="ECO:0000256" key="8">
    <source>
        <dbReference type="ARBA" id="ARBA00022777"/>
    </source>
</evidence>
<dbReference type="GO" id="GO:0006641">
    <property type="term" value="P:triglyceride metabolic process"/>
    <property type="evidence" value="ECO:0007669"/>
    <property type="project" value="TreeGrafter"/>
</dbReference>
<evidence type="ECO:0000256" key="15">
    <source>
        <dbReference type="PROSITE-ProRule" id="PRU00091"/>
    </source>
</evidence>
<keyword evidence="5" id="KW-0479">Metal-binding</keyword>
<feature type="domain" description="PDZ" evidence="18">
    <location>
        <begin position="665"/>
        <end position="739"/>
    </location>
</feature>
<evidence type="ECO:0000256" key="12">
    <source>
        <dbReference type="ARBA" id="ARBA00043149"/>
    </source>
</evidence>
<feature type="region of interest" description="Disordered" evidence="17">
    <location>
        <begin position="590"/>
        <end position="616"/>
    </location>
</feature>
<dbReference type="InterPro" id="IPR018484">
    <property type="entry name" value="FGGY_N"/>
</dbReference>
<dbReference type="PROSITE" id="PS00445">
    <property type="entry name" value="FGGY_KINASES_2"/>
    <property type="match status" value="1"/>
</dbReference>
<feature type="region of interest" description="Disordered" evidence="17">
    <location>
        <begin position="1"/>
        <end position="20"/>
    </location>
</feature>
<evidence type="ECO:0000256" key="11">
    <source>
        <dbReference type="ARBA" id="ARBA00022840"/>
    </source>
</evidence>
<keyword evidence="9" id="KW-0319">Glycerol metabolism</keyword>
<dbReference type="FunFam" id="3.30.420.40:FF:000108">
    <property type="entry name" value="Glycerol kinase, glycosomal"/>
    <property type="match status" value="1"/>
</dbReference>
<dbReference type="FunFam" id="3.30.40.10:FF:000044">
    <property type="entry name" value="Regulating synaptic membrane exocytosis protein 2"/>
    <property type="match status" value="1"/>
</dbReference>
<sequence length="1208" mass="135852">MTTRRPSLPPMPDLSHLDEAERKIIEDVIRRQQEEEDKEQDMIRQMKLDLDTYAQSVGKISEEAKKVGGPQQDTGAVCQICHKTKFADGVGHRCHYCQLRSCARCGGRIALKQKHVWACNMCKKKQEILAKTGQWYHGEMAKPVQFDVETPSGSETVSIKTDVSPPNEKRAKMHEKYSDSGQSSEKENIDKRPISRTGSQHREKFNRQYSLDAQQKSHSESKERLSDRTNPRMDKDKLRERGQIPERQGRGRDRSPAAPRHHSESRLSETDRRYMQENRHGDRYGSSQSRSREASTGRGSTDELKHFDKKDSHRSGDERDSRRDMSHDKSRLRGNNEESMSGRSSREGRTSRDDHYKHTTNSYQESNQDYAQNKWGESQNKQHMPSHHRDNVQTGKSERHPSGRHPRDRLPSAGKDRRIPNSGDRRKDDIYDQRVSSSSQSLSSKHHNIRIERTSDSPSLMENNNENVRYSYDKQHLDPSTAATGRNSQNKRSRKLETMLRNDSLSSDPSDTSRPPPPKPHKNKRGKKTRQHSLSSSDDEIRSTPECSSGEEQESESIISEKGFQRKHVYISSMYSSSLYKADFSSEPLKDSGIDTGHSSSSQTLNEDSSKHPVTWQKSADNRRWIGHMILKKTVLEGGSQDDSGAILVLERFYTLNAIIGLLTGLKIVGGRRTDAGQFGAFITKVKKGSIADTVGHLRPGDEVVEWNGRCLQRATFEEVHDIILESKQEPQVELIVHRSVRWAEQDPMDILNSVIACIDKAVENLKAFDKDPACIKAIGITNQRETIVAWDRKTGKPLYNAILWLDVRTSSTVAKLIAKTPQKSKDSLRKYCGLPITTYFSAVKLRWLLDTSEEVRKAVKDGRCLFGTVDSWLLWNFTGGINGGKHITDVTNASRTMLMNIHNLQWDDYLCQFFDIPKDVLPEIRSSSEIYGKMELSVLKGLPISGILGDQQAALVGQLCFKPGQAKNTYGTGCFMLMNTGTEVVQSEQGLLTTVGYQFGKGKPAVYALEGAIAITGASIKWLRDNLGIIKTASEVETLAQKVDSTHGCYFVPAFSGLFCPYWQDDARGIICGLTQFTSKEHIARAALEAVCFQTRELLEAMVKDSKIPLESLQVDGGMTINNLLMQLQADLMGIGVVRPSMPETTALGAAMAAGSAIGVWDINNSAAITTDLFTPSISQSDRDVRFARWKMAVERSMHWDVKPDTA</sequence>
<dbReference type="GO" id="GO:0046167">
    <property type="term" value="P:glycerol-3-phosphate biosynthetic process"/>
    <property type="evidence" value="ECO:0007669"/>
    <property type="project" value="TreeGrafter"/>
</dbReference>
<feature type="compositionally biased region" description="Polar residues" evidence="17">
    <location>
        <begin position="597"/>
        <end position="607"/>
    </location>
</feature>
<accession>A0A8S3R876</accession>
<dbReference type="FunFam" id="3.30.420.40:FF:000177">
    <property type="entry name" value="Glycerol kinase"/>
    <property type="match status" value="1"/>
</dbReference>
<feature type="compositionally biased region" description="Low complexity" evidence="17">
    <location>
        <begin position="503"/>
        <end position="513"/>
    </location>
</feature>
<dbReference type="GO" id="GO:0008270">
    <property type="term" value="F:zinc ion binding"/>
    <property type="evidence" value="ECO:0007669"/>
    <property type="project" value="UniProtKB-KW"/>
</dbReference>
<evidence type="ECO:0000256" key="14">
    <source>
        <dbReference type="ARBA" id="ARBA00071571"/>
    </source>
</evidence>
<dbReference type="EMBL" id="CAJPWZ010000932">
    <property type="protein sequence ID" value="CAG2203938.1"/>
    <property type="molecule type" value="Genomic_DNA"/>
</dbReference>
<dbReference type="NCBIfam" id="NF000756">
    <property type="entry name" value="PRK00047.1"/>
    <property type="match status" value="1"/>
</dbReference>
<dbReference type="InterPro" id="IPR013083">
    <property type="entry name" value="Znf_RING/FYVE/PHD"/>
</dbReference>
<dbReference type="PROSITE" id="PS50178">
    <property type="entry name" value="ZF_FYVE"/>
    <property type="match status" value="1"/>
</dbReference>
<dbReference type="InterPro" id="IPR001478">
    <property type="entry name" value="PDZ"/>
</dbReference>
<dbReference type="InterPro" id="IPR042018">
    <property type="entry name" value="GK1-3_metazoan-type"/>
</dbReference>
<feature type="compositionally biased region" description="Basic and acidic residues" evidence="17">
    <location>
        <begin position="344"/>
        <end position="357"/>
    </location>
</feature>
<keyword evidence="10" id="KW-0862">Zinc</keyword>
<feature type="domain" description="RabBD" evidence="20">
    <location>
        <begin position="11"/>
        <end position="139"/>
    </location>
</feature>
<evidence type="ECO:0000313" key="21">
    <source>
        <dbReference type="EMBL" id="CAG2203938.1"/>
    </source>
</evidence>
<dbReference type="GO" id="GO:0006071">
    <property type="term" value="P:glycerol metabolic process"/>
    <property type="evidence" value="ECO:0007669"/>
    <property type="project" value="UniProtKB-KW"/>
</dbReference>
<evidence type="ECO:0000256" key="10">
    <source>
        <dbReference type="ARBA" id="ARBA00022833"/>
    </source>
</evidence>